<organism evidence="2 3">
    <name type="scientific">Enterococcus alishanensis</name>
    <dbReference type="NCBI Taxonomy" id="1303817"/>
    <lineage>
        <taxon>Bacteria</taxon>
        <taxon>Bacillati</taxon>
        <taxon>Bacillota</taxon>
        <taxon>Bacilli</taxon>
        <taxon>Lactobacillales</taxon>
        <taxon>Enterococcaceae</taxon>
        <taxon>Enterococcus</taxon>
    </lineage>
</organism>
<protein>
    <submittedName>
        <fullName evidence="2">GNAT family N-acetyltransferase</fullName>
    </submittedName>
</protein>
<reference evidence="2 3" key="1">
    <citation type="submission" date="2021-06" db="EMBL/GenBank/DDBJ databases">
        <title>Enterococcus alishanensis sp. nov., a novel lactic acid bacterium isolated from fresh coffee beans.</title>
        <authorList>
            <person name="Chen Y.-S."/>
        </authorList>
    </citation>
    <scope>NUCLEOTIDE SEQUENCE [LARGE SCALE GENOMIC DNA]</scope>
    <source>
        <strain evidence="2 3">ALS3</strain>
    </source>
</reference>
<dbReference type="Proteomes" id="UP000774130">
    <property type="component" value="Unassembled WGS sequence"/>
</dbReference>
<dbReference type="PROSITE" id="PS51186">
    <property type="entry name" value="GNAT"/>
    <property type="match status" value="1"/>
</dbReference>
<dbReference type="Pfam" id="PF13302">
    <property type="entry name" value="Acetyltransf_3"/>
    <property type="match status" value="1"/>
</dbReference>
<feature type="domain" description="N-acetyltransferase" evidence="1">
    <location>
        <begin position="13"/>
        <end position="165"/>
    </location>
</feature>
<dbReference type="EMBL" id="JAHUZB010000015">
    <property type="protein sequence ID" value="MBV7392510.1"/>
    <property type="molecule type" value="Genomic_DNA"/>
</dbReference>
<keyword evidence="3" id="KW-1185">Reference proteome</keyword>
<dbReference type="InterPro" id="IPR000182">
    <property type="entry name" value="GNAT_dom"/>
</dbReference>
<sequence length="165" mass="19405">MMLETKRLYLIPLTAKQLELWINDLPRLEKDLNCQYFAEPLQGFFLEIVAEQLKKTKKDEKNYLYHTFWFLIRKSDNVVVGLADFKDIPNLNHEIEIGYGLGENFRHQGFMTEAVQIMCDWAINQTNVSFVIAETEIDNSQSQNILKSCGFVKYKQSETAWWKLS</sequence>
<evidence type="ECO:0000259" key="1">
    <source>
        <dbReference type="PROSITE" id="PS51186"/>
    </source>
</evidence>
<accession>A0ABS6THV9</accession>
<evidence type="ECO:0000313" key="2">
    <source>
        <dbReference type="EMBL" id="MBV7392510.1"/>
    </source>
</evidence>
<evidence type="ECO:0000313" key="3">
    <source>
        <dbReference type="Proteomes" id="UP000774130"/>
    </source>
</evidence>
<dbReference type="PANTHER" id="PTHR43792">
    <property type="entry name" value="GNAT FAMILY, PUTATIVE (AFU_ORTHOLOGUE AFUA_3G00765)-RELATED-RELATED"/>
    <property type="match status" value="1"/>
</dbReference>
<name>A0ABS6THV9_9ENTE</name>
<dbReference type="PANTHER" id="PTHR43792:SF13">
    <property type="entry name" value="ACETYLTRANSFERASE"/>
    <property type="match status" value="1"/>
</dbReference>
<dbReference type="RefSeq" id="WP_218327723.1">
    <property type="nucleotide sequence ID" value="NZ_JAHUZB010000015.1"/>
</dbReference>
<dbReference type="InterPro" id="IPR051531">
    <property type="entry name" value="N-acetyltransferase"/>
</dbReference>
<comment type="caution">
    <text evidence="2">The sequence shown here is derived from an EMBL/GenBank/DDBJ whole genome shotgun (WGS) entry which is preliminary data.</text>
</comment>
<proteinExistence type="predicted"/>
<gene>
    <name evidence="2" type="ORF">KUA55_17825</name>
</gene>